<organism evidence="10">
    <name type="scientific">candidate division WOR-3 bacterium</name>
    <dbReference type="NCBI Taxonomy" id="2052148"/>
    <lineage>
        <taxon>Bacteria</taxon>
        <taxon>Bacteria division WOR-3</taxon>
    </lineage>
</organism>
<keyword evidence="5 8" id="KW-0812">Transmembrane</keyword>
<feature type="transmembrane region" description="Helical" evidence="8">
    <location>
        <begin position="373"/>
        <end position="393"/>
    </location>
</feature>
<feature type="transmembrane region" description="Helical" evidence="8">
    <location>
        <begin position="117"/>
        <end position="138"/>
    </location>
</feature>
<dbReference type="GO" id="GO:0016763">
    <property type="term" value="F:pentosyltransferase activity"/>
    <property type="evidence" value="ECO:0007669"/>
    <property type="project" value="TreeGrafter"/>
</dbReference>
<keyword evidence="4 10" id="KW-0808">Transferase</keyword>
<reference evidence="10" key="1">
    <citation type="journal article" date="2020" name="mSystems">
        <title>Genome- and Community-Level Interaction Insights into Carbon Utilization and Element Cycling Functions of Hydrothermarchaeota in Hydrothermal Sediment.</title>
        <authorList>
            <person name="Zhou Z."/>
            <person name="Liu Y."/>
            <person name="Xu W."/>
            <person name="Pan J."/>
            <person name="Luo Z.H."/>
            <person name="Li M."/>
        </authorList>
    </citation>
    <scope>NUCLEOTIDE SEQUENCE [LARGE SCALE GENOMIC DNA]</scope>
    <source>
        <strain evidence="10">SpSt-876</strain>
    </source>
</reference>
<gene>
    <name evidence="10" type="ORF">ENW73_05660</name>
</gene>
<evidence type="ECO:0000256" key="3">
    <source>
        <dbReference type="ARBA" id="ARBA00022676"/>
    </source>
</evidence>
<dbReference type="EMBL" id="DTLI01000139">
    <property type="protein sequence ID" value="HHS52336.1"/>
    <property type="molecule type" value="Genomic_DNA"/>
</dbReference>
<dbReference type="PANTHER" id="PTHR33908:SF11">
    <property type="entry name" value="MEMBRANE PROTEIN"/>
    <property type="match status" value="1"/>
</dbReference>
<dbReference type="InterPro" id="IPR050297">
    <property type="entry name" value="LipidA_mod_glycosyltrf_83"/>
</dbReference>
<feature type="transmembrane region" description="Helical" evidence="8">
    <location>
        <begin position="293"/>
        <end position="312"/>
    </location>
</feature>
<evidence type="ECO:0000256" key="6">
    <source>
        <dbReference type="ARBA" id="ARBA00022989"/>
    </source>
</evidence>
<comment type="caution">
    <text evidence="10">The sequence shown here is derived from an EMBL/GenBank/DDBJ whole genome shotgun (WGS) entry which is preliminary data.</text>
</comment>
<accession>A0A7C6EBU9</accession>
<feature type="transmembrane region" description="Helical" evidence="8">
    <location>
        <begin position="235"/>
        <end position="255"/>
    </location>
</feature>
<evidence type="ECO:0000256" key="8">
    <source>
        <dbReference type="SAM" id="Phobius"/>
    </source>
</evidence>
<feature type="transmembrane region" description="Helical" evidence="8">
    <location>
        <begin position="319"/>
        <end position="337"/>
    </location>
</feature>
<keyword evidence="2" id="KW-1003">Cell membrane</keyword>
<evidence type="ECO:0000259" key="9">
    <source>
        <dbReference type="Pfam" id="PF13231"/>
    </source>
</evidence>
<evidence type="ECO:0000256" key="2">
    <source>
        <dbReference type="ARBA" id="ARBA00022475"/>
    </source>
</evidence>
<name>A0A7C6EBU9_UNCW3</name>
<keyword evidence="6 8" id="KW-1133">Transmembrane helix</keyword>
<evidence type="ECO:0000256" key="1">
    <source>
        <dbReference type="ARBA" id="ARBA00004651"/>
    </source>
</evidence>
<dbReference type="GO" id="GO:0009103">
    <property type="term" value="P:lipopolysaccharide biosynthetic process"/>
    <property type="evidence" value="ECO:0007669"/>
    <property type="project" value="UniProtKB-ARBA"/>
</dbReference>
<dbReference type="InterPro" id="IPR038731">
    <property type="entry name" value="RgtA/B/C-like"/>
</dbReference>
<evidence type="ECO:0000313" key="10">
    <source>
        <dbReference type="EMBL" id="HHS52336.1"/>
    </source>
</evidence>
<feature type="transmembrane region" description="Helical" evidence="8">
    <location>
        <begin position="196"/>
        <end position="223"/>
    </location>
</feature>
<dbReference type="AlphaFoldDB" id="A0A7C6EBU9"/>
<keyword evidence="7 8" id="KW-0472">Membrane</keyword>
<keyword evidence="3" id="KW-0328">Glycosyltransferase</keyword>
<protein>
    <submittedName>
        <fullName evidence="10">Phospholipid carrier-dependent glycosyltransferase</fullName>
    </submittedName>
</protein>
<dbReference type="GO" id="GO:0005886">
    <property type="term" value="C:plasma membrane"/>
    <property type="evidence" value="ECO:0007669"/>
    <property type="project" value="UniProtKB-SubCell"/>
</dbReference>
<evidence type="ECO:0000256" key="7">
    <source>
        <dbReference type="ARBA" id="ARBA00023136"/>
    </source>
</evidence>
<dbReference type="PANTHER" id="PTHR33908">
    <property type="entry name" value="MANNOSYLTRANSFERASE YKCB-RELATED"/>
    <property type="match status" value="1"/>
</dbReference>
<feature type="transmembrane region" description="Helical" evidence="8">
    <location>
        <begin position="167"/>
        <end position="184"/>
    </location>
</feature>
<feature type="transmembrane region" description="Helical" evidence="8">
    <location>
        <begin position="76"/>
        <end position="96"/>
    </location>
</feature>
<comment type="subcellular location">
    <subcellularLocation>
        <location evidence="1">Cell membrane</location>
        <topology evidence="1">Multi-pass membrane protein</topology>
    </subcellularLocation>
</comment>
<feature type="transmembrane region" description="Helical" evidence="8">
    <location>
        <begin position="343"/>
        <end position="361"/>
    </location>
</feature>
<evidence type="ECO:0000256" key="5">
    <source>
        <dbReference type="ARBA" id="ARBA00022692"/>
    </source>
</evidence>
<dbReference type="Pfam" id="PF13231">
    <property type="entry name" value="PMT_2"/>
    <property type="match status" value="1"/>
</dbReference>
<sequence length="582" mass="65243">MAIKSKNSQLSAKLLQSVIGGCGLPLAIGLIVRLIGINFGLPYATGARPDELVIIRHTLPFGTGDLNPHFFHYPSFFLYFSFLIFGIYFLFGLLLGRYHSPTDFAASVLLDPSPLILIIRLISVFFGTLTVYFIYLLFRDKDKTTGIIASILLSSTYLAVRESHFGTTDTAMVFFGLLAFLFAWRVKDLGKTKDYIISGILAGIAASTKYNGAIFLLTLIVAFLLRLKTDHWRKIALGITSALIAFLFFSPFILFDFSTFITQFREETAHLLSGATIELGRGWLNFITIGLRYGIGLPLLIFSLIAIIWTLLRNFRFAIFLLSFPLVYYLLIGASRAVYVRHILPIVPFLCIFACLFVKQLTYRFKGAIRPIILTLTLFILLSSSIQNIIGYLTTITKKDTRSCAAEWIIKNLPPNSTIGWVGSAWSVPNLPLSTSEISARFNEARIGIALPAKIIEAMKTKVGDTGYRIVRFSKELANNDTLRFFNIDQIKKRNIQYLVVTSYPGLPFGEVPEEIIALQKDTANYKLQIQFNPFKKSKIGLGGLILDKQDATYLPFANFSGVQRPGPLISIYQIRTDCRPQ</sequence>
<evidence type="ECO:0000256" key="4">
    <source>
        <dbReference type="ARBA" id="ARBA00022679"/>
    </source>
</evidence>
<feature type="transmembrane region" description="Helical" evidence="8">
    <location>
        <begin position="12"/>
        <end position="35"/>
    </location>
</feature>
<proteinExistence type="predicted"/>
<feature type="domain" description="Glycosyltransferase RgtA/B/C/D-like" evidence="9">
    <location>
        <begin position="119"/>
        <end position="254"/>
    </location>
</feature>